<evidence type="ECO:0000256" key="2">
    <source>
        <dbReference type="SAM" id="MobiDB-lite"/>
    </source>
</evidence>
<name>A0A840L543_9BURK</name>
<dbReference type="EMBL" id="JACHLP010000001">
    <property type="protein sequence ID" value="MBB4841655.1"/>
    <property type="molecule type" value="Genomic_DNA"/>
</dbReference>
<dbReference type="AlphaFoldDB" id="A0A840L543"/>
<dbReference type="SUPFAM" id="SSF54909">
    <property type="entry name" value="Dimeric alpha+beta barrel"/>
    <property type="match status" value="1"/>
</dbReference>
<dbReference type="Proteomes" id="UP000562027">
    <property type="component" value="Unassembled WGS sequence"/>
</dbReference>
<sequence length="124" mass="13443">MSYALLIIEDPAQRSERSRAEGEALYAQMAAFGAALHDKRQLKAAESLGSHQGAQRVRSGPQGRMQITDGPFAEAKEMIGGFFLLQNVSHAEALEIAQRCPAAQWATVELRRLAPCFDGSEGQA</sequence>
<evidence type="ECO:0000259" key="3">
    <source>
        <dbReference type="Pfam" id="PF03795"/>
    </source>
</evidence>
<proteinExistence type="inferred from homology"/>
<comment type="similarity">
    <text evidence="1">Belongs to the YciI family.</text>
</comment>
<dbReference type="RefSeq" id="WP_184295063.1">
    <property type="nucleotide sequence ID" value="NZ_JACHLP010000001.1"/>
</dbReference>
<evidence type="ECO:0000313" key="4">
    <source>
        <dbReference type="EMBL" id="MBB4841655.1"/>
    </source>
</evidence>
<comment type="caution">
    <text evidence="4">The sequence shown here is derived from an EMBL/GenBank/DDBJ whole genome shotgun (WGS) entry which is preliminary data.</text>
</comment>
<dbReference type="Pfam" id="PF03795">
    <property type="entry name" value="YCII"/>
    <property type="match status" value="1"/>
</dbReference>
<reference evidence="4 5" key="1">
    <citation type="submission" date="2020-08" db="EMBL/GenBank/DDBJ databases">
        <title>Functional genomics of gut bacteria from endangered species of beetles.</title>
        <authorList>
            <person name="Carlos-Shanley C."/>
        </authorList>
    </citation>
    <scope>NUCLEOTIDE SEQUENCE [LARGE SCALE GENOMIC DNA]</scope>
    <source>
        <strain evidence="4 5">S00239</strain>
    </source>
</reference>
<keyword evidence="5" id="KW-1185">Reference proteome</keyword>
<organism evidence="4 5">
    <name type="scientific">Roseateles oligotrophus</name>
    <dbReference type="NCBI Taxonomy" id="1769250"/>
    <lineage>
        <taxon>Bacteria</taxon>
        <taxon>Pseudomonadati</taxon>
        <taxon>Pseudomonadota</taxon>
        <taxon>Betaproteobacteria</taxon>
        <taxon>Burkholderiales</taxon>
        <taxon>Sphaerotilaceae</taxon>
        <taxon>Roseateles</taxon>
    </lineage>
</organism>
<evidence type="ECO:0000313" key="5">
    <source>
        <dbReference type="Proteomes" id="UP000562027"/>
    </source>
</evidence>
<dbReference type="InterPro" id="IPR011008">
    <property type="entry name" value="Dimeric_a/b-barrel"/>
</dbReference>
<evidence type="ECO:0000256" key="1">
    <source>
        <dbReference type="ARBA" id="ARBA00007689"/>
    </source>
</evidence>
<feature type="region of interest" description="Disordered" evidence="2">
    <location>
        <begin position="43"/>
        <end position="65"/>
    </location>
</feature>
<feature type="domain" description="YCII-related" evidence="3">
    <location>
        <begin position="1"/>
        <end position="113"/>
    </location>
</feature>
<accession>A0A840L543</accession>
<dbReference type="PANTHER" id="PTHR35174:SF3">
    <property type="entry name" value="BLL7171 PROTEIN"/>
    <property type="match status" value="1"/>
</dbReference>
<gene>
    <name evidence="4" type="ORF">HNP55_000150</name>
</gene>
<dbReference type="PANTHER" id="PTHR35174">
    <property type="entry name" value="BLL7171 PROTEIN-RELATED"/>
    <property type="match status" value="1"/>
</dbReference>
<protein>
    <recommendedName>
        <fullName evidence="3">YCII-related domain-containing protein</fullName>
    </recommendedName>
</protein>
<dbReference type="Gene3D" id="3.30.70.1060">
    <property type="entry name" value="Dimeric alpha+beta barrel"/>
    <property type="match status" value="1"/>
</dbReference>
<dbReference type="InterPro" id="IPR005545">
    <property type="entry name" value="YCII"/>
</dbReference>